<comment type="subcellular location">
    <subcellularLocation>
        <location evidence="2">Peroxisome</location>
    </subcellularLocation>
</comment>
<dbReference type="GO" id="GO:0008233">
    <property type="term" value="F:peptidase activity"/>
    <property type="evidence" value="ECO:0007669"/>
    <property type="project" value="UniProtKB-KW"/>
</dbReference>
<accession>A0ABM0JQZ3</accession>
<dbReference type="RefSeq" id="XP_005099482.1">
    <property type="nucleotide sequence ID" value="XM_005099425.3"/>
</dbReference>
<evidence type="ECO:0000313" key="3">
    <source>
        <dbReference type="Proteomes" id="UP000694888"/>
    </source>
</evidence>
<comment type="similarity">
    <text evidence="2">Belongs to the peptidase S1B family.</text>
</comment>
<dbReference type="PRINTS" id="PR00834">
    <property type="entry name" value="PROTEASES2C"/>
</dbReference>
<dbReference type="EC" id="3.4.21.-" evidence="2"/>
<dbReference type="RefSeq" id="XP_005099481.1">
    <property type="nucleotide sequence ID" value="XM_005099424.3"/>
</dbReference>
<organism evidence="3 4">
    <name type="scientific">Aplysia californica</name>
    <name type="common">California sea hare</name>
    <dbReference type="NCBI Taxonomy" id="6500"/>
    <lineage>
        <taxon>Eukaryota</taxon>
        <taxon>Metazoa</taxon>
        <taxon>Spiralia</taxon>
        <taxon>Lophotrochozoa</taxon>
        <taxon>Mollusca</taxon>
        <taxon>Gastropoda</taxon>
        <taxon>Heterobranchia</taxon>
        <taxon>Euthyneura</taxon>
        <taxon>Tectipleura</taxon>
        <taxon>Aplysiida</taxon>
        <taxon>Aplysioidea</taxon>
        <taxon>Aplysiidae</taxon>
        <taxon>Aplysia</taxon>
    </lineage>
</organism>
<protein>
    <recommendedName>
        <fullName evidence="2">Peroxisomal leader peptide-processing protease</fullName>
        <ecNumber evidence="2">3.4.21.-</ecNumber>
    </recommendedName>
</protein>
<dbReference type="Pfam" id="PF13365">
    <property type="entry name" value="Trypsin_2"/>
    <property type="match status" value="1"/>
</dbReference>
<gene>
    <name evidence="4 5" type="primary">LOC101849133</name>
</gene>
<dbReference type="PANTHER" id="PTHR21004">
    <property type="entry name" value="SERINE PROTEASE-RELATED"/>
    <property type="match status" value="1"/>
</dbReference>
<evidence type="ECO:0000313" key="4">
    <source>
        <dbReference type="RefSeq" id="XP_005099481.1"/>
    </source>
</evidence>
<comment type="PTM">
    <text evidence="2">The full-lengh TYSND1 is the active the proteolytic processing of PTS1- and PTS2-proteins and in self-cleavage, and intermolecular self-cleavage of TYSND1 down-regulates its protease activity.</text>
</comment>
<dbReference type="GO" id="GO:0006508">
    <property type="term" value="P:proteolysis"/>
    <property type="evidence" value="ECO:0007669"/>
    <property type="project" value="UniProtKB-KW"/>
</dbReference>
<name>A0ABM0JQZ3_APLCA</name>
<keyword evidence="2" id="KW-0378">Hydrolase</keyword>
<dbReference type="InterPro" id="IPR009003">
    <property type="entry name" value="Peptidase_S1_PA"/>
</dbReference>
<sequence length="590" mass="63088">MLQQGESLSLLACVVKCRLGEVKDECSACGIVLRPDQGIVLTHGSVLADLILQDDALKDMVKSGQFIDGICLKDCEFDVLLDRRWCETSKGQVVWPVAASDASYMKSLRNGSVTSYTKVHSKFLGAFRNDHFHQTVSSLMPKSNWKFANDVSDESLSMEESEKETSTSKSALDESEIAFQLLSYFLVLRIAPITLHQNDGVKNGLETFVSERSVCSAGDVAELIATPFGGLSPGVFFNSFSRGVVSNVSGPRNCWILTDARCIPGSEGAPLFTSGKGESGRHLTGIVAASLCWKNNEWVGFSVACSLDSIMHSLTQQVQRLHPGRSMAALGWTDSLSSVAAWRRLSVPHAGNASKDWLLATTVLVQVGSTWGSGVIVHQGEGLILTCSHVVKDADSHSVLVRACGGSEHYKAEVLYRQNPVDGPFDVAVLRCRKATAQSSASSALSIVKPVVGQRVYAVGHAVFSADSDLPPSVSAGVVSKIVCSGGQPVMVQSTCAVHPGASGGPLLSASGQLVGILVCNTRDQSNSSCFPHVNMSVPAVAAWTAVQKYRRTGDKQHLHSLQLQNSYVKKLWALGSVTQGNTTTCQSRL</sequence>
<keyword evidence="3" id="KW-1185">Reference proteome</keyword>
<dbReference type="InterPro" id="IPR043504">
    <property type="entry name" value="Peptidase_S1_PA_chymotrypsin"/>
</dbReference>
<evidence type="ECO:0000256" key="1">
    <source>
        <dbReference type="ARBA" id="ARBA00010541"/>
    </source>
</evidence>
<proteinExistence type="inferred from homology"/>
<dbReference type="GeneID" id="101849133"/>
<evidence type="ECO:0000313" key="5">
    <source>
        <dbReference type="RefSeq" id="XP_005099482.1"/>
    </source>
</evidence>
<dbReference type="PANTHER" id="PTHR21004:SF0">
    <property type="entry name" value="PEROXISOMAL LEADER PEPTIDE-PROCESSING PROTEASE"/>
    <property type="match status" value="1"/>
</dbReference>
<dbReference type="SUPFAM" id="SSF50494">
    <property type="entry name" value="Trypsin-like serine proteases"/>
    <property type="match status" value="2"/>
</dbReference>
<keyword evidence="2 4" id="KW-0645">Protease</keyword>
<dbReference type="InterPro" id="IPR039245">
    <property type="entry name" value="TYSND1/DEG15"/>
</dbReference>
<keyword evidence="2" id="KW-0576">Peroxisome</keyword>
<comment type="function">
    <text evidence="2">Peroxisomal protease that mediates both the removal of the leader peptide from proteins containing a PTS2 target sequence and processes several PTS1-containing proteins. Catalyzes the processing of PTS1-proteins involved in the peroxisomal beta-oxidation of fatty acids.</text>
</comment>
<dbReference type="Proteomes" id="UP000694888">
    <property type="component" value="Unplaced"/>
</dbReference>
<comment type="similarity">
    <text evidence="1">Belongs to the peptidase S1C family.</text>
</comment>
<reference evidence="4 5" key="1">
    <citation type="submission" date="2025-05" db="UniProtKB">
        <authorList>
            <consortium name="RefSeq"/>
        </authorList>
    </citation>
    <scope>IDENTIFICATION</scope>
</reference>
<keyword evidence="2" id="KW-0720">Serine protease</keyword>
<evidence type="ECO:0000256" key="2">
    <source>
        <dbReference type="PIRNR" id="PIRNR037989"/>
    </source>
</evidence>
<dbReference type="InterPro" id="IPR001940">
    <property type="entry name" value="Peptidase_S1C"/>
</dbReference>
<dbReference type="Gene3D" id="2.40.10.10">
    <property type="entry name" value="Trypsin-like serine proteases"/>
    <property type="match status" value="3"/>
</dbReference>